<feature type="non-terminal residue" evidence="2">
    <location>
        <position position="162"/>
    </location>
</feature>
<dbReference type="Proteomes" id="UP001206925">
    <property type="component" value="Unassembled WGS sequence"/>
</dbReference>
<dbReference type="GO" id="GO:0051225">
    <property type="term" value="P:spindle assembly"/>
    <property type="evidence" value="ECO:0007669"/>
    <property type="project" value="InterPro"/>
</dbReference>
<gene>
    <name evidence="2" type="ORF">M8C21_009951</name>
</gene>
<dbReference type="EMBL" id="JAMZMK010006417">
    <property type="protein sequence ID" value="KAI7749045.1"/>
    <property type="molecule type" value="Genomic_DNA"/>
</dbReference>
<evidence type="ECO:0000313" key="2">
    <source>
        <dbReference type="EMBL" id="KAI7749045.1"/>
    </source>
</evidence>
<dbReference type="AlphaFoldDB" id="A0AAD5CZ54"/>
<dbReference type="InterPro" id="IPR026797">
    <property type="entry name" value="HAUS_6"/>
</dbReference>
<feature type="domain" description="HAUS augmin-like complex subunit 6 N-terminal" evidence="1">
    <location>
        <begin position="29"/>
        <end position="162"/>
    </location>
</feature>
<reference evidence="2" key="1">
    <citation type="submission" date="2022-06" db="EMBL/GenBank/DDBJ databases">
        <title>Uncovering the hologenomic basis of an extraordinary plant invasion.</title>
        <authorList>
            <person name="Bieker V.C."/>
            <person name="Martin M.D."/>
            <person name="Gilbert T."/>
            <person name="Hodgins K."/>
            <person name="Battlay P."/>
            <person name="Petersen B."/>
            <person name="Wilson J."/>
        </authorList>
    </citation>
    <scope>NUCLEOTIDE SEQUENCE</scope>
    <source>
        <strain evidence="2">AA19_3_7</strain>
        <tissue evidence="2">Leaf</tissue>
    </source>
</reference>
<feature type="non-terminal residue" evidence="2">
    <location>
        <position position="1"/>
    </location>
</feature>
<dbReference type="GO" id="GO:1990498">
    <property type="term" value="C:mitotic spindle microtubule"/>
    <property type="evidence" value="ECO:0007669"/>
    <property type="project" value="TreeGrafter"/>
</dbReference>
<organism evidence="2 3">
    <name type="scientific">Ambrosia artemisiifolia</name>
    <name type="common">Common ragweed</name>
    <dbReference type="NCBI Taxonomy" id="4212"/>
    <lineage>
        <taxon>Eukaryota</taxon>
        <taxon>Viridiplantae</taxon>
        <taxon>Streptophyta</taxon>
        <taxon>Embryophyta</taxon>
        <taxon>Tracheophyta</taxon>
        <taxon>Spermatophyta</taxon>
        <taxon>Magnoliopsida</taxon>
        <taxon>eudicotyledons</taxon>
        <taxon>Gunneridae</taxon>
        <taxon>Pentapetalae</taxon>
        <taxon>asterids</taxon>
        <taxon>campanulids</taxon>
        <taxon>Asterales</taxon>
        <taxon>Asteraceae</taxon>
        <taxon>Asteroideae</taxon>
        <taxon>Heliantheae alliance</taxon>
        <taxon>Heliantheae</taxon>
        <taxon>Ambrosia</taxon>
    </lineage>
</organism>
<protein>
    <recommendedName>
        <fullName evidence="1">HAUS augmin-like complex subunit 6 N-terminal domain-containing protein</fullName>
    </recommendedName>
</protein>
<sequence length="162" mass="18457">GQRKFSSTILKSQFVKHYKFSRYKWECIISELESQGALPRSDSRISSLATCCGPRFVELLWQLSLHALREVHRRAYAADVVLNPLPASLTNVAFSHAATLLPVTERHRGTSYSQSHIHSSITRIALERRRFLKNAETAVQRQAMWSNLAHEMAAMYRGLCAE</sequence>
<proteinExistence type="predicted"/>
<accession>A0AAD5CZ54</accession>
<comment type="caution">
    <text evidence="2">The sequence shown here is derived from an EMBL/GenBank/DDBJ whole genome shotgun (WGS) entry which is preliminary data.</text>
</comment>
<dbReference type="InterPro" id="IPR028163">
    <property type="entry name" value="HAUS_6_N"/>
</dbReference>
<keyword evidence="3" id="KW-1185">Reference proteome</keyword>
<dbReference type="PANTHER" id="PTHR16151">
    <property type="entry name" value="HAUS AUGMIN-LIKE COMPLEX SUBUNIT 6"/>
    <property type="match status" value="1"/>
</dbReference>
<evidence type="ECO:0000313" key="3">
    <source>
        <dbReference type="Proteomes" id="UP001206925"/>
    </source>
</evidence>
<dbReference type="GO" id="GO:0070652">
    <property type="term" value="C:HAUS complex"/>
    <property type="evidence" value="ECO:0007669"/>
    <property type="project" value="InterPro"/>
</dbReference>
<evidence type="ECO:0000259" key="1">
    <source>
        <dbReference type="Pfam" id="PF14661"/>
    </source>
</evidence>
<dbReference type="PANTHER" id="PTHR16151:SF2">
    <property type="entry name" value="HAUS AUGMIN-LIKE COMPLEX SUBUNIT 6"/>
    <property type="match status" value="1"/>
</dbReference>
<dbReference type="Pfam" id="PF14661">
    <property type="entry name" value="HAUS6_N"/>
    <property type="match status" value="1"/>
</dbReference>
<name>A0AAD5CZ54_AMBAR</name>
<dbReference type="GO" id="GO:0008017">
    <property type="term" value="F:microtubule binding"/>
    <property type="evidence" value="ECO:0007669"/>
    <property type="project" value="TreeGrafter"/>
</dbReference>